<reference evidence="2 3" key="1">
    <citation type="journal article" date="2022" name="Nat. Plants">
        <title>Genomes of leafy and leafless Platanthera orchids illuminate the evolution of mycoheterotrophy.</title>
        <authorList>
            <person name="Li M.H."/>
            <person name="Liu K.W."/>
            <person name="Li Z."/>
            <person name="Lu H.C."/>
            <person name="Ye Q.L."/>
            <person name="Zhang D."/>
            <person name="Wang J.Y."/>
            <person name="Li Y.F."/>
            <person name="Zhong Z.M."/>
            <person name="Liu X."/>
            <person name="Yu X."/>
            <person name="Liu D.K."/>
            <person name="Tu X.D."/>
            <person name="Liu B."/>
            <person name="Hao Y."/>
            <person name="Liao X.Y."/>
            <person name="Jiang Y.T."/>
            <person name="Sun W.H."/>
            <person name="Chen J."/>
            <person name="Chen Y.Q."/>
            <person name="Ai Y."/>
            <person name="Zhai J.W."/>
            <person name="Wu S.S."/>
            <person name="Zhou Z."/>
            <person name="Hsiao Y.Y."/>
            <person name="Wu W.L."/>
            <person name="Chen Y.Y."/>
            <person name="Lin Y.F."/>
            <person name="Hsu J.L."/>
            <person name="Li C.Y."/>
            <person name="Wang Z.W."/>
            <person name="Zhao X."/>
            <person name="Zhong W.Y."/>
            <person name="Ma X.K."/>
            <person name="Ma L."/>
            <person name="Huang J."/>
            <person name="Chen G.Z."/>
            <person name="Huang M.Z."/>
            <person name="Huang L."/>
            <person name="Peng D.H."/>
            <person name="Luo Y.B."/>
            <person name="Zou S.Q."/>
            <person name="Chen S.P."/>
            <person name="Lan S."/>
            <person name="Tsai W.C."/>
            <person name="Van de Peer Y."/>
            <person name="Liu Z.J."/>
        </authorList>
    </citation>
    <scope>NUCLEOTIDE SEQUENCE [LARGE SCALE GENOMIC DNA]</scope>
    <source>
        <strain evidence="2">Lor288</strain>
    </source>
</reference>
<evidence type="ECO:0000313" key="2">
    <source>
        <dbReference type="EMBL" id="KAK8962646.1"/>
    </source>
</evidence>
<dbReference type="EMBL" id="JBBWWR010000008">
    <property type="protein sequence ID" value="KAK8962646.1"/>
    <property type="molecule type" value="Genomic_DNA"/>
</dbReference>
<evidence type="ECO:0000256" key="1">
    <source>
        <dbReference type="SAM" id="MobiDB-lite"/>
    </source>
</evidence>
<protein>
    <submittedName>
        <fullName evidence="2">Uncharacterized protein</fullName>
    </submittedName>
</protein>
<accession>A0ABR2MG27</accession>
<comment type="caution">
    <text evidence="2">The sequence shown here is derived from an EMBL/GenBank/DDBJ whole genome shotgun (WGS) entry which is preliminary data.</text>
</comment>
<dbReference type="Proteomes" id="UP001412067">
    <property type="component" value="Unassembled WGS sequence"/>
</dbReference>
<sequence length="227" mass="24632">MTAAAVSNRAYIILVWERSNVQTKDENKAAAKGVFKTSFVIPPETSYSRLLPPPSSLFSVFCVQCHMYYHGAWSEPQAPPPPPPPPTPTAGDGVRLSHPIPSQIQHYPVPLHHNQQPLPHSPYPPNPSLSHPHCNPIPIQLNPSGNDPYAPHVGYASAGYPCAGEGTSAVAVAVQGVVRYGGEESMKISATEAIPQDGAHTVGYFAVKIVVVVSNGISWRRRQRRRR</sequence>
<proteinExistence type="predicted"/>
<feature type="compositionally biased region" description="Pro residues" evidence="1">
    <location>
        <begin position="77"/>
        <end position="88"/>
    </location>
</feature>
<gene>
    <name evidence="2" type="ORF">KSP40_PGU007081</name>
</gene>
<evidence type="ECO:0000313" key="3">
    <source>
        <dbReference type="Proteomes" id="UP001412067"/>
    </source>
</evidence>
<name>A0ABR2MG27_9ASPA</name>
<keyword evidence="3" id="KW-1185">Reference proteome</keyword>
<organism evidence="2 3">
    <name type="scientific">Platanthera guangdongensis</name>
    <dbReference type="NCBI Taxonomy" id="2320717"/>
    <lineage>
        <taxon>Eukaryota</taxon>
        <taxon>Viridiplantae</taxon>
        <taxon>Streptophyta</taxon>
        <taxon>Embryophyta</taxon>
        <taxon>Tracheophyta</taxon>
        <taxon>Spermatophyta</taxon>
        <taxon>Magnoliopsida</taxon>
        <taxon>Liliopsida</taxon>
        <taxon>Asparagales</taxon>
        <taxon>Orchidaceae</taxon>
        <taxon>Orchidoideae</taxon>
        <taxon>Orchideae</taxon>
        <taxon>Orchidinae</taxon>
        <taxon>Platanthera</taxon>
    </lineage>
</organism>
<feature type="region of interest" description="Disordered" evidence="1">
    <location>
        <begin position="75"/>
        <end position="99"/>
    </location>
</feature>